<comment type="caution">
    <text evidence="1">The sequence shown here is derived from an EMBL/GenBank/DDBJ whole genome shotgun (WGS) entry which is preliminary data.</text>
</comment>
<gene>
    <name evidence="1" type="ORF">ENU20_03955</name>
</gene>
<dbReference type="AlphaFoldDB" id="A0A7C4NRY7"/>
<name>A0A7C4NRY7_STAMA</name>
<reference evidence="1" key="1">
    <citation type="journal article" date="2020" name="mSystems">
        <title>Genome- and Community-Level Interaction Insights into Carbon Utilization and Element Cycling Functions of Hydrothermarchaeota in Hydrothermal Sediment.</title>
        <authorList>
            <person name="Zhou Z."/>
            <person name="Liu Y."/>
            <person name="Xu W."/>
            <person name="Pan J."/>
            <person name="Luo Z.H."/>
            <person name="Li M."/>
        </authorList>
    </citation>
    <scope>NUCLEOTIDE SEQUENCE [LARGE SCALE GENOMIC DNA]</scope>
    <source>
        <strain evidence="1">SpSt-648</strain>
    </source>
</reference>
<sequence>MSQVVNLPERLYKSIEKVALIKGVTPEELVISILNLVIEHIAADIDAYYTRIYSRAESEALNRLKKAIKEKEINLKTKSPEKLLKKYIYPLGRLLTILSEAYGKIPFEVRISDLKNKEKLPYLVYKHVGRVKDPVSLIEKYILERVRPIAPAFGIKIEEKDNDIVVSFNNPAYLESLVPLGSRVLRRRVRK</sequence>
<proteinExistence type="predicted"/>
<dbReference type="EMBL" id="DTBP01000026">
    <property type="protein sequence ID" value="HGQ74212.1"/>
    <property type="molecule type" value="Genomic_DNA"/>
</dbReference>
<evidence type="ECO:0000313" key="1">
    <source>
        <dbReference type="EMBL" id="HGQ74212.1"/>
    </source>
</evidence>
<protein>
    <submittedName>
        <fullName evidence="1">Uncharacterized protein</fullName>
    </submittedName>
</protein>
<accession>A0A7C4NRY7</accession>
<organism evidence="1">
    <name type="scientific">Staphylothermus marinus</name>
    <dbReference type="NCBI Taxonomy" id="2280"/>
    <lineage>
        <taxon>Archaea</taxon>
        <taxon>Thermoproteota</taxon>
        <taxon>Thermoprotei</taxon>
        <taxon>Desulfurococcales</taxon>
        <taxon>Desulfurococcaceae</taxon>
        <taxon>Staphylothermus</taxon>
    </lineage>
</organism>